<protein>
    <submittedName>
        <fullName evidence="1">Uncharacterized protein</fullName>
    </submittedName>
</protein>
<dbReference type="EMBL" id="CP073249">
    <property type="protein sequence ID" value="QUF03865.1"/>
    <property type="molecule type" value="Genomic_DNA"/>
</dbReference>
<evidence type="ECO:0000313" key="2">
    <source>
        <dbReference type="Proteomes" id="UP000677152"/>
    </source>
</evidence>
<dbReference type="Proteomes" id="UP000677152">
    <property type="component" value="Chromosome"/>
</dbReference>
<sequence>MLENDLAERVDPVFRGLFAGPLDDVDVLRSKLIDYLEALSVALPAQERRVARVSLNLTSDAERGLQQRLELLTGELHLDLRTVRRRMDRAYGLIAEAAAHERLGDERGVGGWHVEAFDATLRLDVPTPEAIERSTIVVTAPELERITISADVPRAEGSGAVSNDLRWEVVHGGTLVGGDRRSSTHVSAALELPTPLVRGDRHVYEMIARIPPGQVMAPRYVCVPLRRYRYAALRVRFDPERLPSQVWKHDGDPHSAVQDGVPGEPLVLNRAHEVHVEFRDLATGYCYGVQWR</sequence>
<proteinExistence type="predicted"/>
<accession>A0AA45L6R8</accession>
<reference evidence="1" key="1">
    <citation type="submission" date="2021-04" db="EMBL/GenBank/DDBJ databases">
        <title>Genomic sequence of Actinosynnema pretiosum subsp. pretiosum ATCC 31280 (C-14919).</title>
        <authorList>
            <person name="Bai L."/>
            <person name="Wang X."/>
            <person name="Xiao Y."/>
        </authorList>
    </citation>
    <scope>NUCLEOTIDE SEQUENCE</scope>
    <source>
        <strain evidence="1">ATCC 31280</strain>
    </source>
</reference>
<organism evidence="1 2">
    <name type="scientific">Actinosynnema pretiosum subsp. pretiosum</name>
    <dbReference type="NCBI Taxonomy" id="103721"/>
    <lineage>
        <taxon>Bacteria</taxon>
        <taxon>Bacillati</taxon>
        <taxon>Actinomycetota</taxon>
        <taxon>Actinomycetes</taxon>
        <taxon>Pseudonocardiales</taxon>
        <taxon>Pseudonocardiaceae</taxon>
        <taxon>Actinosynnema</taxon>
    </lineage>
</organism>
<name>A0AA45L6R8_9PSEU</name>
<dbReference type="AlphaFoldDB" id="A0AA45L6R8"/>
<gene>
    <name evidence="1" type="ORF">KCV87_31630</name>
</gene>
<evidence type="ECO:0000313" key="1">
    <source>
        <dbReference type="EMBL" id="QUF03865.1"/>
    </source>
</evidence>